<sequence>MKYPNVQLAYFIERPNRFIAHCRLMETNEEVITHVKNTGRGKEVFLPGAVVALSYQPSPKRKTDYDLIAVKKGSFWINIDSQVPNTLVNEALKNGQIVLPGLVGTIQTVKREQRFAHSKFDFLVETDADEQAFVEVKGMTLENKGIGAFPDAPTLRGLKHVTELMAATKAGYRCYILFVVQFEEIKQATIHQEMQPAFAENVGAAIDQGVQVLAYNCHVTPATIELKSQVTFDLLQAFDDPNK</sequence>
<dbReference type="HOGENOM" id="CLU_052299_1_0_9"/>
<dbReference type="EMBL" id="AEBR01000005">
    <property type="protein sequence ID" value="EFM84255.1"/>
    <property type="molecule type" value="Genomic_DNA"/>
</dbReference>
<organism evidence="4 5">
    <name type="scientific">Enterococcus faecalis TX4248</name>
    <dbReference type="NCBI Taxonomy" id="749495"/>
    <lineage>
        <taxon>Bacteria</taxon>
        <taxon>Bacillati</taxon>
        <taxon>Bacillota</taxon>
        <taxon>Bacilli</taxon>
        <taxon>Lactobacillales</taxon>
        <taxon>Enterococcaceae</taxon>
        <taxon>Enterococcus</taxon>
    </lineage>
</organism>
<evidence type="ECO:0000259" key="3">
    <source>
        <dbReference type="Pfam" id="PF17746"/>
    </source>
</evidence>
<dbReference type="InterPro" id="IPR041465">
    <property type="entry name" value="SfsA_N"/>
</dbReference>
<dbReference type="Proteomes" id="UP000004846">
    <property type="component" value="Unassembled WGS sequence"/>
</dbReference>
<dbReference type="AlphaFoldDB" id="A0A125WA96"/>
<proteinExistence type="inferred from homology"/>
<evidence type="ECO:0000256" key="1">
    <source>
        <dbReference type="HAMAP-Rule" id="MF_00095"/>
    </source>
</evidence>
<comment type="similarity">
    <text evidence="1">Belongs to the SfsA family.</text>
</comment>
<dbReference type="Pfam" id="PF03749">
    <property type="entry name" value="SfsA"/>
    <property type="match status" value="1"/>
</dbReference>
<dbReference type="Pfam" id="PF17746">
    <property type="entry name" value="SfsA_N"/>
    <property type="match status" value="1"/>
</dbReference>
<evidence type="ECO:0000313" key="5">
    <source>
        <dbReference type="Proteomes" id="UP000004846"/>
    </source>
</evidence>
<dbReference type="NCBIfam" id="TIGR00230">
    <property type="entry name" value="sfsA"/>
    <property type="match status" value="1"/>
</dbReference>
<dbReference type="Gene3D" id="2.40.50.580">
    <property type="match status" value="1"/>
</dbReference>
<name>A0A125WA96_ENTFL</name>
<dbReference type="PANTHER" id="PTHR30545">
    <property type="entry name" value="SUGAR FERMENTATION STIMULATION PROTEIN A"/>
    <property type="match status" value="1"/>
</dbReference>
<reference evidence="4 5" key="1">
    <citation type="submission" date="2010-07" db="EMBL/GenBank/DDBJ databases">
        <authorList>
            <person name="Sid Ahmed O."/>
        </authorList>
    </citation>
    <scope>NUCLEOTIDE SEQUENCE [LARGE SCALE GENOMIC DNA]</scope>
    <source>
        <strain evidence="4 5">TX4248</strain>
    </source>
</reference>
<dbReference type="GO" id="GO:0003677">
    <property type="term" value="F:DNA binding"/>
    <property type="evidence" value="ECO:0007669"/>
    <property type="project" value="InterPro"/>
</dbReference>
<comment type="caution">
    <text evidence="4">The sequence shown here is derived from an EMBL/GenBank/DDBJ whole genome shotgun (WGS) entry which is preliminary data.</text>
</comment>
<accession>A0A125WA96</accession>
<dbReference type="PANTHER" id="PTHR30545:SF2">
    <property type="entry name" value="SUGAR FERMENTATION STIMULATION PROTEIN A"/>
    <property type="match status" value="1"/>
</dbReference>
<evidence type="ECO:0000313" key="4">
    <source>
        <dbReference type="EMBL" id="EFM84255.1"/>
    </source>
</evidence>
<evidence type="ECO:0000259" key="2">
    <source>
        <dbReference type="Pfam" id="PF03749"/>
    </source>
</evidence>
<feature type="domain" description="Sugar fermentation stimulation protein C-terminal" evidence="2">
    <location>
        <begin position="82"/>
        <end position="222"/>
    </location>
</feature>
<protein>
    <recommendedName>
        <fullName evidence="1">Sugar fermentation stimulation protein homolog</fullName>
    </recommendedName>
</protein>
<dbReference type="HAMAP" id="MF_00095">
    <property type="entry name" value="SfsA"/>
    <property type="match status" value="1"/>
</dbReference>
<dbReference type="Gene3D" id="3.40.1350.60">
    <property type="match status" value="1"/>
</dbReference>
<dbReference type="RefSeq" id="WP_002355909.1">
    <property type="nucleotide sequence ID" value="NZ_GL454411.1"/>
</dbReference>
<dbReference type="InterPro" id="IPR005224">
    <property type="entry name" value="SfsA"/>
</dbReference>
<dbReference type="CDD" id="cd22359">
    <property type="entry name" value="SfsA-like_bacterial"/>
    <property type="match status" value="1"/>
</dbReference>
<feature type="domain" description="SfsA N-terminal OB" evidence="3">
    <location>
        <begin position="12"/>
        <end position="79"/>
    </location>
</feature>
<dbReference type="InterPro" id="IPR040452">
    <property type="entry name" value="SfsA_C"/>
</dbReference>
<gene>
    <name evidence="1 4" type="primary">sfsA</name>
    <name evidence="4" type="ORF">HMPREF9498_00231</name>
</gene>